<feature type="compositionally biased region" description="Basic and acidic residues" evidence="1">
    <location>
        <begin position="555"/>
        <end position="565"/>
    </location>
</feature>
<feature type="compositionally biased region" description="Basic residues" evidence="1">
    <location>
        <begin position="567"/>
        <end position="576"/>
    </location>
</feature>
<proteinExistence type="predicted"/>
<dbReference type="Gene3D" id="3.30.420.10">
    <property type="entry name" value="Ribonuclease H-like superfamily/Ribonuclease H"/>
    <property type="match status" value="1"/>
</dbReference>
<name>A0ABP1G9S7_9CHLO</name>
<dbReference type="InterPro" id="IPR052408">
    <property type="entry name" value="Exonuclease_MUT-7-like"/>
</dbReference>
<comment type="caution">
    <text evidence="3">The sequence shown here is derived from an EMBL/GenBank/DDBJ whole genome shotgun (WGS) entry which is preliminary data.</text>
</comment>
<evidence type="ECO:0000256" key="1">
    <source>
        <dbReference type="SAM" id="MobiDB-lite"/>
    </source>
</evidence>
<evidence type="ECO:0000313" key="3">
    <source>
        <dbReference type="EMBL" id="CAL5228964.1"/>
    </source>
</evidence>
<reference evidence="3 4" key="1">
    <citation type="submission" date="2024-06" db="EMBL/GenBank/DDBJ databases">
        <authorList>
            <person name="Kraege A."/>
            <person name="Thomma B."/>
        </authorList>
    </citation>
    <scope>NUCLEOTIDE SEQUENCE [LARGE SCALE GENOMIC DNA]</scope>
</reference>
<dbReference type="InterPro" id="IPR012337">
    <property type="entry name" value="RNaseH-like_sf"/>
</dbReference>
<evidence type="ECO:0000313" key="4">
    <source>
        <dbReference type="Proteomes" id="UP001497392"/>
    </source>
</evidence>
<gene>
    <name evidence="3" type="primary">g12196</name>
    <name evidence="3" type="ORF">VP750_LOCUS10870</name>
</gene>
<feature type="region of interest" description="Disordered" evidence="1">
    <location>
        <begin position="545"/>
        <end position="576"/>
    </location>
</feature>
<dbReference type="InterPro" id="IPR002562">
    <property type="entry name" value="3'-5'_exonuclease_dom"/>
</dbReference>
<dbReference type="Proteomes" id="UP001497392">
    <property type="component" value="Unassembled WGS sequence"/>
</dbReference>
<sequence>MAQPWQTIRECIEKGDVDQFVERIRQYLQFERGSALGSLSDDLLEHCFAQEHAIRALSFIDAVVYQQTQLNRMEKPFDASIRHSILDCVPGILTSSIPLLEQRHLKLRAARLFLGLISAMSIRLAVKVAQGYELHETDLWEARRPGQLIDHSGVRETQADLAESIRPFIGSTKTLTPAVLLLMQFSDTAAVHFSAEKLMGQLVAQGQSRLAEEWAKSLGHSFQVKLVGECIRMGKIGQACKTTRYFGLQKDFPTVERDYQEHVLARLIHRQQWQAALTVCNDDEVLQARLVQAMLLAGEAGLAMEFATMLQLPASAVQIDPSVLAEQALHRTSTYLQMPLPRTSIHLVETEEQIIPATDLLSNSTVLGVDCEWEPRFEASFGLGVDSSPTSILQVASRTEVVIFDLYKLHNCAVLDKALASVLWDEHILKLGCGVGSDMKSAAKAYSHMVAFKQVRGVVDLRSLFLQHVKATGLQLPPTYQEKNLSLSMMTEICLGRPLDKSMQVSRWGRRPLSERQIQYAAMDALVSVLIYDFMDARSGPFKEHGHQSLQGVENHSRVPEELPHSSRCRSRPTRPRCHVHNQALQIAPKADPWTARAQRHLSSELSHPAVPSHEVAASHSTEGLSAIWWPCMLAD</sequence>
<evidence type="ECO:0000259" key="2">
    <source>
        <dbReference type="Pfam" id="PF01612"/>
    </source>
</evidence>
<feature type="domain" description="3'-5' exonuclease" evidence="2">
    <location>
        <begin position="346"/>
        <end position="535"/>
    </location>
</feature>
<dbReference type="Pfam" id="PF01612">
    <property type="entry name" value="DNA_pol_A_exo1"/>
    <property type="match status" value="1"/>
</dbReference>
<organism evidence="3 4">
    <name type="scientific">Coccomyxa viridis</name>
    <dbReference type="NCBI Taxonomy" id="1274662"/>
    <lineage>
        <taxon>Eukaryota</taxon>
        <taxon>Viridiplantae</taxon>
        <taxon>Chlorophyta</taxon>
        <taxon>core chlorophytes</taxon>
        <taxon>Trebouxiophyceae</taxon>
        <taxon>Trebouxiophyceae incertae sedis</taxon>
        <taxon>Coccomyxaceae</taxon>
        <taxon>Coccomyxa</taxon>
    </lineage>
</organism>
<protein>
    <submittedName>
        <fullName evidence="3">G12196 protein</fullName>
    </submittedName>
</protein>
<keyword evidence="4" id="KW-1185">Reference proteome</keyword>
<dbReference type="EMBL" id="CAXHTA020000019">
    <property type="protein sequence ID" value="CAL5228964.1"/>
    <property type="molecule type" value="Genomic_DNA"/>
</dbReference>
<dbReference type="SUPFAM" id="SSF53098">
    <property type="entry name" value="Ribonuclease H-like"/>
    <property type="match status" value="1"/>
</dbReference>
<dbReference type="PANTHER" id="PTHR47765:SF2">
    <property type="entry name" value="EXONUCLEASE MUT-7 HOMOLOG"/>
    <property type="match status" value="1"/>
</dbReference>
<accession>A0ABP1G9S7</accession>
<dbReference type="PANTHER" id="PTHR47765">
    <property type="entry name" value="3'-5' EXONUCLEASE DOMAIN-CONTAINING PROTEIN"/>
    <property type="match status" value="1"/>
</dbReference>
<dbReference type="InterPro" id="IPR036397">
    <property type="entry name" value="RNaseH_sf"/>
</dbReference>